<dbReference type="PANTHER" id="PTHR43386:SF1">
    <property type="entry name" value="D,D-DIPEPTIDE TRANSPORT SYSTEM PERMEASE PROTEIN DDPC-RELATED"/>
    <property type="match status" value="1"/>
</dbReference>
<dbReference type="Pfam" id="PF00528">
    <property type="entry name" value="BPD_transp_1"/>
    <property type="match status" value="1"/>
</dbReference>
<accession>A0A221M9S7</accession>
<comment type="subcellular location">
    <subcellularLocation>
        <location evidence="1 7">Cell membrane</location>
        <topology evidence="1 7">Multi-pass membrane protein</topology>
    </subcellularLocation>
</comment>
<dbReference type="OrthoDB" id="9797472at2"/>
<dbReference type="AlphaFoldDB" id="A0A221M9S7"/>
<evidence type="ECO:0000313" key="10">
    <source>
        <dbReference type="Proteomes" id="UP000204391"/>
    </source>
</evidence>
<dbReference type="PROSITE" id="PS50928">
    <property type="entry name" value="ABC_TM1"/>
    <property type="match status" value="1"/>
</dbReference>
<keyword evidence="2 7" id="KW-0813">Transport</keyword>
<keyword evidence="4 7" id="KW-0812">Transmembrane</keyword>
<evidence type="ECO:0000259" key="8">
    <source>
        <dbReference type="PROSITE" id="PS50928"/>
    </source>
</evidence>
<feature type="transmembrane region" description="Helical" evidence="7">
    <location>
        <begin position="42"/>
        <end position="61"/>
    </location>
</feature>
<reference evidence="9 10" key="1">
    <citation type="journal article" date="2003" name="Int. J. Syst. Evol. Microbiol.">
        <title>Virgibacillus carmonensis sp. nov., Virgibacillus necropolis sp. nov. and Virgibacillus picturae sp. nov., three novel species isolated from deteriorated mural paintings, transfer of the species of the genus salibacillus to Virgibacillus, as Virgibacillus marismortui comb. nov. and Virgibacillus salexigens comb. nov., and emended description of the genus Virgibacillus.</title>
        <authorList>
            <person name="Heyrman J."/>
            <person name="Logan N.A."/>
            <person name="Busse H.J."/>
            <person name="Balcaen A."/>
            <person name="Lebbe L."/>
            <person name="Rodriguez-Diaz M."/>
            <person name="Swings J."/>
            <person name="De Vos P."/>
        </authorList>
    </citation>
    <scope>NUCLEOTIDE SEQUENCE [LARGE SCALE GENOMIC DNA]</scope>
    <source>
        <strain evidence="9 10">LMG 19488</strain>
    </source>
</reference>
<dbReference type="Proteomes" id="UP000204391">
    <property type="component" value="Chromosome"/>
</dbReference>
<dbReference type="InterPro" id="IPR000515">
    <property type="entry name" value="MetI-like"/>
</dbReference>
<name>A0A221M9S7_9BACI</name>
<dbReference type="EMBL" id="CP022437">
    <property type="protein sequence ID" value="ASN04395.1"/>
    <property type="molecule type" value="Genomic_DNA"/>
</dbReference>
<keyword evidence="10" id="KW-1185">Reference proteome</keyword>
<dbReference type="KEGG" id="vne:CFK40_04915"/>
<evidence type="ECO:0000256" key="1">
    <source>
        <dbReference type="ARBA" id="ARBA00004651"/>
    </source>
</evidence>
<feature type="transmembrane region" description="Helical" evidence="7">
    <location>
        <begin position="154"/>
        <end position="184"/>
    </location>
</feature>
<proteinExistence type="inferred from homology"/>
<organism evidence="9 10">
    <name type="scientific">Virgibacillus necropolis</name>
    <dbReference type="NCBI Taxonomy" id="163877"/>
    <lineage>
        <taxon>Bacteria</taxon>
        <taxon>Bacillati</taxon>
        <taxon>Bacillota</taxon>
        <taxon>Bacilli</taxon>
        <taxon>Bacillales</taxon>
        <taxon>Bacillaceae</taxon>
        <taxon>Virgibacillus</taxon>
    </lineage>
</organism>
<evidence type="ECO:0000313" key="9">
    <source>
        <dbReference type="EMBL" id="ASN04395.1"/>
    </source>
</evidence>
<dbReference type="GO" id="GO:0055085">
    <property type="term" value="P:transmembrane transport"/>
    <property type="evidence" value="ECO:0007669"/>
    <property type="project" value="InterPro"/>
</dbReference>
<feature type="transmembrane region" description="Helical" evidence="7">
    <location>
        <begin position="274"/>
        <end position="298"/>
    </location>
</feature>
<keyword evidence="5 7" id="KW-1133">Transmembrane helix</keyword>
<dbReference type="InterPro" id="IPR035906">
    <property type="entry name" value="MetI-like_sf"/>
</dbReference>
<dbReference type="SUPFAM" id="SSF161098">
    <property type="entry name" value="MetI-like"/>
    <property type="match status" value="1"/>
</dbReference>
<evidence type="ECO:0000256" key="4">
    <source>
        <dbReference type="ARBA" id="ARBA00022692"/>
    </source>
</evidence>
<evidence type="ECO:0000256" key="7">
    <source>
        <dbReference type="RuleBase" id="RU363032"/>
    </source>
</evidence>
<dbReference type="InterPro" id="IPR050366">
    <property type="entry name" value="BP-dependent_transpt_permease"/>
</dbReference>
<dbReference type="PANTHER" id="PTHR43386">
    <property type="entry name" value="OLIGOPEPTIDE TRANSPORT SYSTEM PERMEASE PROTEIN APPC"/>
    <property type="match status" value="1"/>
</dbReference>
<gene>
    <name evidence="9" type="ORF">CFK40_04915</name>
</gene>
<evidence type="ECO:0000256" key="2">
    <source>
        <dbReference type="ARBA" id="ARBA00022448"/>
    </source>
</evidence>
<feature type="transmembrane region" description="Helical" evidence="7">
    <location>
        <begin position="110"/>
        <end position="134"/>
    </location>
</feature>
<dbReference type="InterPro" id="IPR025966">
    <property type="entry name" value="OppC_N"/>
</dbReference>
<comment type="similarity">
    <text evidence="7">Belongs to the binding-protein-dependent transport system permease family.</text>
</comment>
<protein>
    <submittedName>
        <fullName evidence="9">Peptide ABC transporter permease</fullName>
    </submittedName>
</protein>
<feature type="domain" description="ABC transmembrane type-1" evidence="8">
    <location>
        <begin position="106"/>
        <end position="295"/>
    </location>
</feature>
<feature type="transmembrane region" description="Helical" evidence="7">
    <location>
        <begin position="219"/>
        <end position="240"/>
    </location>
</feature>
<keyword evidence="6 7" id="KW-0472">Membrane</keyword>
<keyword evidence="3" id="KW-1003">Cell membrane</keyword>
<dbReference type="CDD" id="cd06261">
    <property type="entry name" value="TM_PBP2"/>
    <property type="match status" value="1"/>
</dbReference>
<dbReference type="GO" id="GO:0005886">
    <property type="term" value="C:plasma membrane"/>
    <property type="evidence" value="ECO:0007669"/>
    <property type="project" value="UniProtKB-SubCell"/>
</dbReference>
<evidence type="ECO:0000256" key="5">
    <source>
        <dbReference type="ARBA" id="ARBA00022989"/>
    </source>
</evidence>
<evidence type="ECO:0000256" key="6">
    <source>
        <dbReference type="ARBA" id="ARBA00023136"/>
    </source>
</evidence>
<evidence type="ECO:0000256" key="3">
    <source>
        <dbReference type="ARBA" id="ARBA00022475"/>
    </source>
</evidence>
<dbReference type="Gene3D" id="1.10.3720.10">
    <property type="entry name" value="MetI-like"/>
    <property type="match status" value="1"/>
</dbReference>
<dbReference type="Pfam" id="PF12911">
    <property type="entry name" value="OppC_N"/>
    <property type="match status" value="1"/>
</dbReference>
<sequence>MEKSNQAELSPYQIAGKKRHSEMKSIFISTLKKLWKSKTGTVGFIIVISICLMAAFAPLLAPYNPYKINVTEMLIPPFWIDGGSFAHILGTDNLGRDMLSRLIYGSRISIIVGILSVVLAGFIGVLFGLIAGYYGGLVDNIVMRLVDSFLSVPTILFCLVFLTVLNPGIATLIFVIGITSWVMYARLVRSETLSIREREYVKAARTMGVSDFKIITRHIFPNVVSSVIVISTLSVASAIITESSLSFLGLGIQPPTISWGIMLSEGREYLATSWWLSTFPGIAITLTVLGIIFLGEWLRDLLDPRSSRVKS</sequence>